<sequence length="109" mass="11688">MKTISIKSTIVLLGFLFVLSLASANPVADVTDVMQSASSSQENLQLKGPAAEKFQVIIQNFSECLQNYISSFDGMSLKDFTNVIIQLAESSPVFNTPMGKIALSLLAGL</sequence>
<reference evidence="2" key="1">
    <citation type="journal article" date="2023" name="bioRxiv">
        <title>Scaffold-level genome assemblies of two parasitoid biocontrol wasps reveal the parthenogenesis mechanism and an associated novel virus.</title>
        <authorList>
            <person name="Inwood S."/>
            <person name="Skelly J."/>
            <person name="Guhlin J."/>
            <person name="Harrop T."/>
            <person name="Goldson S."/>
            <person name="Dearden P."/>
        </authorList>
    </citation>
    <scope>NUCLEOTIDE SEQUENCE</scope>
    <source>
        <strain evidence="2">Lincoln</strain>
        <tissue evidence="2">Whole body</tissue>
    </source>
</reference>
<evidence type="ECO:0000313" key="3">
    <source>
        <dbReference type="Proteomes" id="UP001168972"/>
    </source>
</evidence>
<keyword evidence="3" id="KW-1185">Reference proteome</keyword>
<comment type="caution">
    <text evidence="2">The sequence shown here is derived from an EMBL/GenBank/DDBJ whole genome shotgun (WGS) entry which is preliminary data.</text>
</comment>
<keyword evidence="1" id="KW-0732">Signal</keyword>
<evidence type="ECO:0000313" key="2">
    <source>
        <dbReference type="EMBL" id="KAK0175505.1"/>
    </source>
</evidence>
<proteinExistence type="predicted"/>
<organism evidence="2 3">
    <name type="scientific">Microctonus hyperodae</name>
    <name type="common">Parasitoid wasp</name>
    <dbReference type="NCBI Taxonomy" id="165561"/>
    <lineage>
        <taxon>Eukaryota</taxon>
        <taxon>Metazoa</taxon>
        <taxon>Ecdysozoa</taxon>
        <taxon>Arthropoda</taxon>
        <taxon>Hexapoda</taxon>
        <taxon>Insecta</taxon>
        <taxon>Pterygota</taxon>
        <taxon>Neoptera</taxon>
        <taxon>Endopterygota</taxon>
        <taxon>Hymenoptera</taxon>
        <taxon>Apocrita</taxon>
        <taxon>Ichneumonoidea</taxon>
        <taxon>Braconidae</taxon>
        <taxon>Euphorinae</taxon>
        <taxon>Microctonus</taxon>
    </lineage>
</organism>
<evidence type="ECO:0000256" key="1">
    <source>
        <dbReference type="SAM" id="SignalP"/>
    </source>
</evidence>
<reference evidence="2" key="2">
    <citation type="submission" date="2023-03" db="EMBL/GenBank/DDBJ databases">
        <authorList>
            <person name="Inwood S.N."/>
            <person name="Skelly J.G."/>
            <person name="Guhlin J."/>
            <person name="Harrop T.W.R."/>
            <person name="Goldson S.G."/>
            <person name="Dearden P.K."/>
        </authorList>
    </citation>
    <scope>NUCLEOTIDE SEQUENCE</scope>
    <source>
        <strain evidence="2">Lincoln</strain>
        <tissue evidence="2">Whole body</tissue>
    </source>
</reference>
<gene>
    <name evidence="2" type="ORF">PV327_009252</name>
</gene>
<dbReference type="AlphaFoldDB" id="A0AA39FU29"/>
<name>A0AA39FU29_MICHY</name>
<feature type="chain" id="PRO_5041346945" evidence="1">
    <location>
        <begin position="25"/>
        <end position="109"/>
    </location>
</feature>
<dbReference type="EMBL" id="JAQQBR010000005">
    <property type="protein sequence ID" value="KAK0175505.1"/>
    <property type="molecule type" value="Genomic_DNA"/>
</dbReference>
<accession>A0AA39FU29</accession>
<feature type="signal peptide" evidence="1">
    <location>
        <begin position="1"/>
        <end position="24"/>
    </location>
</feature>
<protein>
    <submittedName>
        <fullName evidence="2">Uncharacterized protein</fullName>
    </submittedName>
</protein>
<dbReference type="Proteomes" id="UP001168972">
    <property type="component" value="Unassembled WGS sequence"/>
</dbReference>